<reference evidence="16 17" key="1">
    <citation type="submission" date="2018-01" db="EMBL/GenBank/DDBJ databases">
        <title>Genomic Encyclopedia of Archaeal and Bacterial Type Strains, Phase II (KMG-II): from individual species to whole genera.</title>
        <authorList>
            <person name="Goeker M."/>
        </authorList>
    </citation>
    <scope>NUCLEOTIDE SEQUENCE [LARGE SCALE GENOMIC DNA]</scope>
    <source>
        <strain evidence="16 17">DSM 17023</strain>
    </source>
</reference>
<evidence type="ECO:0000256" key="14">
    <source>
        <dbReference type="SAM" id="MobiDB-lite"/>
    </source>
</evidence>
<comment type="similarity">
    <text evidence="3 13">Belongs to the pyruvate kinase family.</text>
</comment>
<dbReference type="InterPro" id="IPR040442">
    <property type="entry name" value="Pyrv_kinase-like_dom_sf"/>
</dbReference>
<dbReference type="EMBL" id="PPCN01000003">
    <property type="protein sequence ID" value="POF32319.1"/>
    <property type="molecule type" value="Genomic_DNA"/>
</dbReference>
<evidence type="ECO:0000256" key="3">
    <source>
        <dbReference type="ARBA" id="ARBA00008663"/>
    </source>
</evidence>
<evidence type="ECO:0000256" key="8">
    <source>
        <dbReference type="ARBA" id="ARBA00022777"/>
    </source>
</evidence>
<dbReference type="SUPFAM" id="SSF50800">
    <property type="entry name" value="PK beta-barrel domain-like"/>
    <property type="match status" value="1"/>
</dbReference>
<dbReference type="SUPFAM" id="SSF51621">
    <property type="entry name" value="Phosphoenolpyruvate/pyruvate domain"/>
    <property type="match status" value="1"/>
</dbReference>
<keyword evidence="9" id="KW-0067">ATP-binding</keyword>
<dbReference type="GO" id="GO:0016301">
    <property type="term" value="F:kinase activity"/>
    <property type="evidence" value="ECO:0007669"/>
    <property type="project" value="UniProtKB-KW"/>
</dbReference>
<keyword evidence="11 13" id="KW-0324">Glycolysis</keyword>
<keyword evidence="5 13" id="KW-0808">Transferase</keyword>
<dbReference type="GO" id="GO:0000287">
    <property type="term" value="F:magnesium ion binding"/>
    <property type="evidence" value="ECO:0007669"/>
    <property type="project" value="InterPro"/>
</dbReference>
<evidence type="ECO:0000256" key="10">
    <source>
        <dbReference type="ARBA" id="ARBA00022842"/>
    </source>
</evidence>
<dbReference type="Gene3D" id="2.40.33.10">
    <property type="entry name" value="PK beta-barrel domain-like"/>
    <property type="match status" value="1"/>
</dbReference>
<evidence type="ECO:0000313" key="17">
    <source>
        <dbReference type="Proteomes" id="UP000236959"/>
    </source>
</evidence>
<sequence length="508" mass="55021">MELQSNGTSDDDSSVPGGQTSVPAKEELVRLSGEVSALRAQVLKGAEDLLATYGVTEPSREILNLSHYVSLRRHDIRPLQRRLMRHGLSSMGRLESRVLPTLDAVLAALSTMTGQGANLTVAPETAFFSGERQLEEASAVLFGPKPDNRRGRIMVTFPSEAAEQPDFVRDLVRKGMNIARINCAHDNPDTWRKMAALVRKAAKKEGREVRILMDIAGPKIRTETVLPAKKVPKLDAGDRFRLVVDGKPMAHPDIAVTASVSLPQMVERLLPGDRVLYDDSKLEGVVEEVSGGEAVIRVKRAKSGGTKIRPGKGVNLPDTALGVSPLTSKDQQDLETVIACADMVGYSFVSRPQDIDLLEEALARIGAAGHPLGLVAKIERPEAVENLPALIARASGRRPLAVMIARGDLASEIGFERLAEMQEEILWICEAASTPVIWATQVLESLVKFGSPSRGDMTDAAMAARAECVMLNKGPAVGEAVELLDRLVSRMEGHMAKKTPTLRALHSW</sequence>
<accession>A0A2S3UXY9</accession>
<comment type="caution">
    <text evidence="16">The sequence shown here is derived from an EMBL/GenBank/DDBJ whole genome shotgun (WGS) entry which is preliminary data.</text>
</comment>
<name>A0A2S3UXY9_9HYPH</name>
<evidence type="ECO:0000256" key="4">
    <source>
        <dbReference type="ARBA" id="ARBA00012142"/>
    </source>
</evidence>
<evidence type="ECO:0000256" key="12">
    <source>
        <dbReference type="ARBA" id="ARBA00023317"/>
    </source>
</evidence>
<keyword evidence="10 13" id="KW-0460">Magnesium</keyword>
<feature type="domain" description="Pyruvate kinase barrel" evidence="15">
    <location>
        <begin position="149"/>
        <end position="478"/>
    </location>
</feature>
<protein>
    <recommendedName>
        <fullName evidence="4 13">Pyruvate kinase</fullName>
        <ecNumber evidence="4 13">2.7.1.40</ecNumber>
    </recommendedName>
</protein>
<keyword evidence="7" id="KW-0547">Nucleotide-binding</keyword>
<evidence type="ECO:0000256" key="5">
    <source>
        <dbReference type="ARBA" id="ARBA00022679"/>
    </source>
</evidence>
<dbReference type="InterPro" id="IPR015806">
    <property type="entry name" value="Pyrv_Knase_insert_dom_sf"/>
</dbReference>
<evidence type="ECO:0000256" key="6">
    <source>
        <dbReference type="ARBA" id="ARBA00022723"/>
    </source>
</evidence>
<dbReference type="PROSITE" id="PS00110">
    <property type="entry name" value="PYRUVATE_KINASE"/>
    <property type="match status" value="1"/>
</dbReference>
<dbReference type="EC" id="2.7.1.40" evidence="4 13"/>
<dbReference type="InterPro" id="IPR011037">
    <property type="entry name" value="Pyrv_Knase-like_insert_dom_sf"/>
</dbReference>
<dbReference type="InterPro" id="IPR018209">
    <property type="entry name" value="Pyrv_Knase_AS"/>
</dbReference>
<comment type="pathway">
    <text evidence="2 13">Carbohydrate degradation; glycolysis; pyruvate from D-glyceraldehyde 3-phosphate: step 5/5.</text>
</comment>
<dbReference type="GO" id="GO:0030955">
    <property type="term" value="F:potassium ion binding"/>
    <property type="evidence" value="ECO:0007669"/>
    <property type="project" value="InterPro"/>
</dbReference>
<dbReference type="InterPro" id="IPR015813">
    <property type="entry name" value="Pyrv/PenolPyrv_kinase-like_dom"/>
</dbReference>
<comment type="cofactor">
    <cofactor evidence="1">
        <name>K(+)</name>
        <dbReference type="ChEBI" id="CHEBI:29103"/>
    </cofactor>
</comment>
<keyword evidence="8 13" id="KW-0418">Kinase</keyword>
<dbReference type="Gene3D" id="3.20.20.60">
    <property type="entry name" value="Phosphoenolpyruvate-binding domains"/>
    <property type="match status" value="1"/>
</dbReference>
<keyword evidence="17" id="KW-1185">Reference proteome</keyword>
<comment type="catalytic activity">
    <reaction evidence="13">
        <text>pyruvate + ATP = phosphoenolpyruvate + ADP + H(+)</text>
        <dbReference type="Rhea" id="RHEA:18157"/>
        <dbReference type="ChEBI" id="CHEBI:15361"/>
        <dbReference type="ChEBI" id="CHEBI:15378"/>
        <dbReference type="ChEBI" id="CHEBI:30616"/>
        <dbReference type="ChEBI" id="CHEBI:58702"/>
        <dbReference type="ChEBI" id="CHEBI:456216"/>
        <dbReference type="EC" id="2.7.1.40"/>
    </reaction>
</comment>
<keyword evidence="12 16" id="KW-0670">Pyruvate</keyword>
<dbReference type="Pfam" id="PF00224">
    <property type="entry name" value="PK"/>
    <property type="match status" value="1"/>
</dbReference>
<dbReference type="PRINTS" id="PR01050">
    <property type="entry name" value="PYRUVTKNASE"/>
</dbReference>
<dbReference type="GO" id="GO:0004743">
    <property type="term" value="F:pyruvate kinase activity"/>
    <property type="evidence" value="ECO:0007669"/>
    <property type="project" value="UniProtKB-EC"/>
</dbReference>
<evidence type="ECO:0000256" key="13">
    <source>
        <dbReference type="RuleBase" id="RU000504"/>
    </source>
</evidence>
<proteinExistence type="inferred from homology"/>
<dbReference type="RefSeq" id="WP_103222246.1">
    <property type="nucleotide sequence ID" value="NZ_PPCN01000003.1"/>
</dbReference>
<dbReference type="PANTHER" id="PTHR11817">
    <property type="entry name" value="PYRUVATE KINASE"/>
    <property type="match status" value="1"/>
</dbReference>
<dbReference type="AlphaFoldDB" id="A0A2S3UXY9"/>
<evidence type="ECO:0000256" key="7">
    <source>
        <dbReference type="ARBA" id="ARBA00022741"/>
    </source>
</evidence>
<dbReference type="Proteomes" id="UP000236959">
    <property type="component" value="Unassembled WGS sequence"/>
</dbReference>
<keyword evidence="6" id="KW-0479">Metal-binding</keyword>
<organism evidence="16 17">
    <name type="scientific">Roseibium marinum</name>
    <dbReference type="NCBI Taxonomy" id="281252"/>
    <lineage>
        <taxon>Bacteria</taxon>
        <taxon>Pseudomonadati</taxon>
        <taxon>Pseudomonadota</taxon>
        <taxon>Alphaproteobacteria</taxon>
        <taxon>Hyphomicrobiales</taxon>
        <taxon>Stappiaceae</taxon>
        <taxon>Roseibium</taxon>
    </lineage>
</organism>
<dbReference type="GO" id="GO:0005524">
    <property type="term" value="F:ATP binding"/>
    <property type="evidence" value="ECO:0007669"/>
    <property type="project" value="UniProtKB-KW"/>
</dbReference>
<evidence type="ECO:0000313" key="16">
    <source>
        <dbReference type="EMBL" id="POF32319.1"/>
    </source>
</evidence>
<dbReference type="InterPro" id="IPR015793">
    <property type="entry name" value="Pyrv_Knase_brl"/>
</dbReference>
<evidence type="ECO:0000256" key="2">
    <source>
        <dbReference type="ARBA" id="ARBA00004997"/>
    </source>
</evidence>
<evidence type="ECO:0000256" key="9">
    <source>
        <dbReference type="ARBA" id="ARBA00022840"/>
    </source>
</evidence>
<dbReference type="UniPathway" id="UPA00109">
    <property type="reaction ID" value="UER00188"/>
</dbReference>
<evidence type="ECO:0000256" key="1">
    <source>
        <dbReference type="ARBA" id="ARBA00001958"/>
    </source>
</evidence>
<gene>
    <name evidence="16" type="ORF">CLV41_103242</name>
</gene>
<dbReference type="InterPro" id="IPR001697">
    <property type="entry name" value="Pyr_Knase"/>
</dbReference>
<evidence type="ECO:0000256" key="11">
    <source>
        <dbReference type="ARBA" id="ARBA00023152"/>
    </source>
</evidence>
<feature type="region of interest" description="Disordered" evidence="14">
    <location>
        <begin position="1"/>
        <end position="24"/>
    </location>
</feature>
<evidence type="ECO:0000259" key="15">
    <source>
        <dbReference type="Pfam" id="PF00224"/>
    </source>
</evidence>
<dbReference type="OrthoDB" id="9812123at2"/>